<sequence>MSDLPSKPRSIRLRSFYGFSPEEDGYLGWSEEASRDRMLGLVRDGDLFMIYGAASAETSKTERLRVLGFLQIEARPIRDMDKASPIGLKRKRDNGWMEKWCHAIPVVRAWRVDEPMLLETIAPETYRAEAGQSIAVWSPELTPSEIDLALKVKVTEVNVFGEPPIAETAVKKRPLAEVFQPSRAFPGSFGERAAVYEDGPAYLYLARFEGDGFAMMCLPKPAFDKTVLIKIGVSNDVKRREKELNCGFPPLRQAAGKSRSPHSFTAAKPLPKPPSKPSKTGVKGS</sequence>
<protein>
    <submittedName>
        <fullName evidence="2">GIY-YIG nuclease family protein</fullName>
    </submittedName>
</protein>
<name>A0ABU7ZMB3_9HYPH</name>
<organism evidence="2 3">
    <name type="scientific">Pannonibacter anstelovis</name>
    <dbReference type="NCBI Taxonomy" id="3121537"/>
    <lineage>
        <taxon>Bacteria</taxon>
        <taxon>Pseudomonadati</taxon>
        <taxon>Pseudomonadota</taxon>
        <taxon>Alphaproteobacteria</taxon>
        <taxon>Hyphomicrobiales</taxon>
        <taxon>Stappiaceae</taxon>
        <taxon>Pannonibacter</taxon>
    </lineage>
</organism>
<evidence type="ECO:0000256" key="1">
    <source>
        <dbReference type="SAM" id="MobiDB-lite"/>
    </source>
</evidence>
<comment type="caution">
    <text evidence="2">The sequence shown here is derived from an EMBL/GenBank/DDBJ whole genome shotgun (WGS) entry which is preliminary data.</text>
</comment>
<dbReference type="RefSeq" id="WP_334251232.1">
    <property type="nucleotide sequence ID" value="NZ_JBAKBE010000004.1"/>
</dbReference>
<proteinExistence type="predicted"/>
<gene>
    <name evidence="2" type="ORF">V6L76_07700</name>
</gene>
<evidence type="ECO:0000313" key="3">
    <source>
        <dbReference type="Proteomes" id="UP001380822"/>
    </source>
</evidence>
<keyword evidence="3" id="KW-1185">Reference proteome</keyword>
<evidence type="ECO:0000313" key="2">
    <source>
        <dbReference type="EMBL" id="MEH0096131.1"/>
    </source>
</evidence>
<feature type="region of interest" description="Disordered" evidence="1">
    <location>
        <begin position="248"/>
        <end position="285"/>
    </location>
</feature>
<reference evidence="2 3" key="1">
    <citation type="submission" date="2024-02" db="EMBL/GenBank/DDBJ databases">
        <title>A new putative Pannonibacter species isolated from two cases of bloodstream infections in paediatric patients.</title>
        <authorList>
            <person name="Castellana S."/>
            <person name="De Laurentiis V."/>
            <person name="Grassi M."/>
            <person name="De Leonardis F."/>
            <person name="Mosca A."/>
            <person name="De Carlo C."/>
            <person name="Sparapano E."/>
            <person name="Ronga L."/>
            <person name="Santacroce L."/>
            <person name="Chironna M."/>
            <person name="De Robertis A."/>
            <person name="Bianco A."/>
            <person name="Del Sambro L."/>
            <person name="Capozzi L."/>
            <person name="Parisi A."/>
        </authorList>
    </citation>
    <scope>NUCLEOTIDE SEQUENCE [LARGE SCALE GENOMIC DNA]</scope>
    <source>
        <strain evidence="2 3">Pt2</strain>
    </source>
</reference>
<dbReference type="EMBL" id="JBAKBE010000004">
    <property type="protein sequence ID" value="MEH0096131.1"/>
    <property type="molecule type" value="Genomic_DNA"/>
</dbReference>
<dbReference type="Proteomes" id="UP001380822">
    <property type="component" value="Unassembled WGS sequence"/>
</dbReference>
<accession>A0ABU7ZMB3</accession>